<dbReference type="Proteomes" id="UP001211907">
    <property type="component" value="Unassembled WGS sequence"/>
</dbReference>
<name>A0AAD5XB14_9FUNG</name>
<keyword evidence="2" id="KW-1185">Reference proteome</keyword>
<accession>A0AAD5XB14</accession>
<dbReference type="AlphaFoldDB" id="A0AAD5XB14"/>
<gene>
    <name evidence="1" type="ORF">HK100_007022</name>
</gene>
<evidence type="ECO:0008006" key="3">
    <source>
        <dbReference type="Google" id="ProtNLM"/>
    </source>
</evidence>
<evidence type="ECO:0000313" key="1">
    <source>
        <dbReference type="EMBL" id="KAJ3092098.1"/>
    </source>
</evidence>
<sequence length="149" mass="16041">MQWTDSGSRKVFSDFIKEGLVHWIPLLSSACDSFGVQTFDHNAFLGAGAAGRVFRVQLENGNEAALKIVSKNIPWLQAEAMALERARNTGVVATVVKSFTQISNGSGAAILISPVGKSILRSSLTEDSLFQIVHSLFILHSAGFQHGDP</sequence>
<evidence type="ECO:0000313" key="2">
    <source>
        <dbReference type="Proteomes" id="UP001211907"/>
    </source>
</evidence>
<dbReference type="SUPFAM" id="SSF56112">
    <property type="entry name" value="Protein kinase-like (PK-like)"/>
    <property type="match status" value="1"/>
</dbReference>
<dbReference type="EMBL" id="JADGJH010003286">
    <property type="protein sequence ID" value="KAJ3092098.1"/>
    <property type="molecule type" value="Genomic_DNA"/>
</dbReference>
<reference evidence="1" key="1">
    <citation type="submission" date="2020-05" db="EMBL/GenBank/DDBJ databases">
        <title>Phylogenomic resolution of chytrid fungi.</title>
        <authorList>
            <person name="Stajich J.E."/>
            <person name="Amses K."/>
            <person name="Simmons R."/>
            <person name="Seto K."/>
            <person name="Myers J."/>
            <person name="Bonds A."/>
            <person name="Quandt C.A."/>
            <person name="Barry K."/>
            <person name="Liu P."/>
            <person name="Grigoriev I."/>
            <person name="Longcore J.E."/>
            <person name="James T.Y."/>
        </authorList>
    </citation>
    <scope>NUCLEOTIDE SEQUENCE</scope>
    <source>
        <strain evidence="1">JEL0513</strain>
    </source>
</reference>
<dbReference type="InterPro" id="IPR011009">
    <property type="entry name" value="Kinase-like_dom_sf"/>
</dbReference>
<feature type="non-terminal residue" evidence="1">
    <location>
        <position position="149"/>
    </location>
</feature>
<comment type="caution">
    <text evidence="1">The sequence shown here is derived from an EMBL/GenBank/DDBJ whole genome shotgun (WGS) entry which is preliminary data.</text>
</comment>
<proteinExistence type="predicted"/>
<organism evidence="1 2">
    <name type="scientific">Physocladia obscura</name>
    <dbReference type="NCBI Taxonomy" id="109957"/>
    <lineage>
        <taxon>Eukaryota</taxon>
        <taxon>Fungi</taxon>
        <taxon>Fungi incertae sedis</taxon>
        <taxon>Chytridiomycota</taxon>
        <taxon>Chytridiomycota incertae sedis</taxon>
        <taxon>Chytridiomycetes</taxon>
        <taxon>Chytridiales</taxon>
        <taxon>Chytriomycetaceae</taxon>
        <taxon>Physocladia</taxon>
    </lineage>
</organism>
<protein>
    <recommendedName>
        <fullName evidence="3">Protein kinase domain-containing protein</fullName>
    </recommendedName>
</protein>